<dbReference type="NCBIfam" id="NF003742">
    <property type="entry name" value="PRK05339.1"/>
    <property type="match status" value="1"/>
</dbReference>
<dbReference type="PANTHER" id="PTHR31756:SF3">
    <property type="entry name" value="PYRUVATE, PHOSPHATE DIKINASE REGULATORY PROTEIN 1, CHLOROPLASTIC"/>
    <property type="match status" value="1"/>
</dbReference>
<dbReference type="EMBL" id="MFBH01000030">
    <property type="protein sequence ID" value="OGD99296.1"/>
    <property type="molecule type" value="Genomic_DNA"/>
</dbReference>
<evidence type="ECO:0000313" key="6">
    <source>
        <dbReference type="Proteomes" id="UP000178393"/>
    </source>
</evidence>
<reference evidence="5 6" key="1">
    <citation type="journal article" date="2016" name="Nat. Commun.">
        <title>Thousands of microbial genomes shed light on interconnected biogeochemical processes in an aquifer system.</title>
        <authorList>
            <person name="Anantharaman K."/>
            <person name="Brown C.T."/>
            <person name="Hug L.A."/>
            <person name="Sharon I."/>
            <person name="Castelle C.J."/>
            <person name="Probst A.J."/>
            <person name="Thomas B.C."/>
            <person name="Singh A."/>
            <person name="Wilkins M.J."/>
            <person name="Karaoz U."/>
            <person name="Brodie E.L."/>
            <person name="Williams K.H."/>
            <person name="Hubbard S.S."/>
            <person name="Banfield J.F."/>
        </authorList>
    </citation>
    <scope>NUCLEOTIDE SEQUENCE [LARGE SCALE GENOMIC DNA]</scope>
</reference>
<organism evidence="5 6">
    <name type="scientific">Candidatus Curtissbacteria bacterium RIFCSPHIGHO2_12_41_11</name>
    <dbReference type="NCBI Taxonomy" id="1797718"/>
    <lineage>
        <taxon>Bacteria</taxon>
        <taxon>Candidatus Curtissiibacteriota</taxon>
    </lineage>
</organism>
<keyword evidence="5" id="KW-0670">Pyruvate</keyword>
<dbReference type="GO" id="GO:0005524">
    <property type="term" value="F:ATP binding"/>
    <property type="evidence" value="ECO:0007669"/>
    <property type="project" value="InterPro"/>
</dbReference>
<protein>
    <submittedName>
        <fullName evidence="5">Phosphoenolpyruvate synthase regulatory protein</fullName>
    </submittedName>
</protein>
<keyword evidence="2" id="KW-0808">Transferase</keyword>
<keyword evidence="1" id="KW-0723">Serine/threonine-protein kinase</keyword>
<dbReference type="InterPro" id="IPR005177">
    <property type="entry name" value="Kinase-pyrophosphorylase"/>
</dbReference>
<proteinExistence type="predicted"/>
<keyword evidence="4" id="KW-0418">Kinase</keyword>
<keyword evidence="3" id="KW-0547">Nucleotide-binding</keyword>
<evidence type="ECO:0000313" key="5">
    <source>
        <dbReference type="EMBL" id="OGD99296.1"/>
    </source>
</evidence>
<evidence type="ECO:0000256" key="4">
    <source>
        <dbReference type="ARBA" id="ARBA00022777"/>
    </source>
</evidence>
<sequence length="226" mass="25652">VEKAQQLAIEIIAKNGGKIIVFSSFVNAQLREVFSKNKIEYIDLFSEFIPRLETILEKKSSAQTGLAHGVGNYHKYMLRIEAIDFALAHDDGLNNKHYEDADLVLIGVSRSGKTPTCLYLAIQLGIKAANYPITADDLHNFSLPLVLSKVKHKLFGLLIDVNRLQEIRNERRPNSTYSSLVQCQQELDHVHRLYKNEKIPFLDTTSLSIEEISTQILLQTGIEKRF</sequence>
<evidence type="ECO:0000256" key="3">
    <source>
        <dbReference type="ARBA" id="ARBA00022741"/>
    </source>
</evidence>
<evidence type="ECO:0000256" key="1">
    <source>
        <dbReference type="ARBA" id="ARBA00022527"/>
    </source>
</evidence>
<evidence type="ECO:0000256" key="2">
    <source>
        <dbReference type="ARBA" id="ARBA00022679"/>
    </source>
</evidence>
<name>A0A1F5H554_9BACT</name>
<accession>A0A1F5H554</accession>
<comment type="caution">
    <text evidence="5">The sequence shown here is derived from an EMBL/GenBank/DDBJ whole genome shotgun (WGS) entry which is preliminary data.</text>
</comment>
<dbReference type="PANTHER" id="PTHR31756">
    <property type="entry name" value="PYRUVATE, PHOSPHATE DIKINASE REGULATORY PROTEIN 1, CHLOROPLASTIC"/>
    <property type="match status" value="1"/>
</dbReference>
<dbReference type="Proteomes" id="UP000178393">
    <property type="component" value="Unassembled WGS sequence"/>
</dbReference>
<feature type="non-terminal residue" evidence="5">
    <location>
        <position position="1"/>
    </location>
</feature>
<dbReference type="Pfam" id="PF03618">
    <property type="entry name" value="Kinase-PPPase"/>
    <property type="match status" value="1"/>
</dbReference>
<dbReference type="AlphaFoldDB" id="A0A1F5H554"/>
<gene>
    <name evidence="5" type="ORF">A2W45_01370</name>
</gene>
<dbReference type="GO" id="GO:0004674">
    <property type="term" value="F:protein serine/threonine kinase activity"/>
    <property type="evidence" value="ECO:0007669"/>
    <property type="project" value="UniProtKB-KW"/>
</dbReference>